<dbReference type="RefSeq" id="WP_165613329.1">
    <property type="nucleotide sequence ID" value="NZ_FOOX01000001.1"/>
</dbReference>
<keyword evidence="2" id="KW-1185">Reference proteome</keyword>
<proteinExistence type="predicted"/>
<dbReference type="AlphaFoldDB" id="A0A1I2MYF0"/>
<reference evidence="2" key="1">
    <citation type="submission" date="2016-10" db="EMBL/GenBank/DDBJ databases">
        <authorList>
            <person name="Varghese N."/>
            <person name="Submissions S."/>
        </authorList>
    </citation>
    <scope>NUCLEOTIDE SEQUENCE [LARGE SCALE GENOMIC DNA]</scope>
    <source>
        <strain evidence="2">DSM 17038</strain>
    </source>
</reference>
<dbReference type="EMBL" id="FOOX01000001">
    <property type="protein sequence ID" value="SFF94346.1"/>
    <property type="molecule type" value="Genomic_DNA"/>
</dbReference>
<evidence type="ECO:0000313" key="2">
    <source>
        <dbReference type="Proteomes" id="UP000199337"/>
    </source>
</evidence>
<dbReference type="Pfam" id="PF14097">
    <property type="entry name" value="SpoVAE"/>
    <property type="match status" value="1"/>
</dbReference>
<sequence length="195" mass="20420">MVNKPVNVIVVTDGDMVAKKTVETAARNIGARCISASAGNPTVLNGEELVKLIKKAAHDPVVVMLDDKGYHGQGRGESALAYIAGHPDINILGALAVASNTVETEGAHVDISVDCNGNLIDGPVDKLGRVNDFKEQTINGDTVEVLDDLKLPVVIGIGDVGKMDGADDYAFGAPLTTKALREILKRSGYDGARCN</sequence>
<dbReference type="InterPro" id="IPR025914">
    <property type="entry name" value="SpoVAE"/>
</dbReference>
<dbReference type="Proteomes" id="UP000199337">
    <property type="component" value="Unassembled WGS sequence"/>
</dbReference>
<evidence type="ECO:0000313" key="1">
    <source>
        <dbReference type="EMBL" id="SFF94346.1"/>
    </source>
</evidence>
<gene>
    <name evidence="1" type="ORF">SAMN05660649_00120</name>
</gene>
<dbReference type="STRING" id="341036.SAMN05660649_00120"/>
<accession>A0A1I2MYF0</accession>
<organism evidence="1 2">
    <name type="scientific">Desulfotruncus arcticus DSM 17038</name>
    <dbReference type="NCBI Taxonomy" id="1121424"/>
    <lineage>
        <taxon>Bacteria</taxon>
        <taxon>Bacillati</taxon>
        <taxon>Bacillota</taxon>
        <taxon>Clostridia</taxon>
        <taxon>Eubacteriales</taxon>
        <taxon>Desulfallaceae</taxon>
        <taxon>Desulfotruncus</taxon>
    </lineage>
</organism>
<name>A0A1I2MYF0_9FIRM</name>
<protein>
    <submittedName>
        <fullName evidence="1">Stage V sporulation protein AE</fullName>
    </submittedName>
</protein>